<feature type="region of interest" description="Disordered" evidence="1">
    <location>
        <begin position="1"/>
        <end position="28"/>
    </location>
</feature>
<proteinExistence type="predicted"/>
<reference evidence="2 3" key="1">
    <citation type="journal article" date="2015" name="Genome Announc.">
        <title>Complete Genome Sequence of Corynebacterium camporealensis DSM 44610, Isolated from the Milk of a Manchega Sheep with Subclinical Mastitis.</title>
        <authorList>
            <person name="Ruckert C."/>
            <person name="Albersmeier A."/>
            <person name="Winkler A."/>
            <person name="Tauch A."/>
        </authorList>
    </citation>
    <scope>NUCLEOTIDE SEQUENCE [LARGE SCALE GENOMIC DNA]</scope>
    <source>
        <strain evidence="2 3">DSM 44610</strain>
    </source>
</reference>
<dbReference type="OrthoDB" id="4408411at2"/>
<dbReference type="CDD" id="cd00093">
    <property type="entry name" value="HTH_XRE"/>
    <property type="match status" value="1"/>
</dbReference>
<organism evidence="2 3">
    <name type="scientific">Corynebacterium camporealensis</name>
    <dbReference type="NCBI Taxonomy" id="161896"/>
    <lineage>
        <taxon>Bacteria</taxon>
        <taxon>Bacillati</taxon>
        <taxon>Actinomycetota</taxon>
        <taxon>Actinomycetes</taxon>
        <taxon>Mycobacteriales</taxon>
        <taxon>Corynebacteriaceae</taxon>
        <taxon>Corynebacterium</taxon>
    </lineage>
</organism>
<protein>
    <recommendedName>
        <fullName evidence="4">Helix-turn-helix protein</fullName>
    </recommendedName>
</protein>
<name>A0A0F6QXI2_9CORY</name>
<dbReference type="GO" id="GO:0003677">
    <property type="term" value="F:DNA binding"/>
    <property type="evidence" value="ECO:0007669"/>
    <property type="project" value="InterPro"/>
</dbReference>
<evidence type="ECO:0008006" key="4">
    <source>
        <dbReference type="Google" id="ProtNLM"/>
    </source>
</evidence>
<keyword evidence="3" id="KW-1185">Reference proteome</keyword>
<evidence type="ECO:0000313" key="3">
    <source>
        <dbReference type="Proteomes" id="UP000033566"/>
    </source>
</evidence>
<dbReference type="AlphaFoldDB" id="A0A0F6QXI2"/>
<dbReference type="InterPro" id="IPR001387">
    <property type="entry name" value="Cro/C1-type_HTH"/>
</dbReference>
<gene>
    <name evidence="2" type="ORF">UL81_08080</name>
</gene>
<evidence type="ECO:0000256" key="1">
    <source>
        <dbReference type="SAM" id="MobiDB-lite"/>
    </source>
</evidence>
<dbReference type="KEGG" id="ccj:UL81_08080"/>
<evidence type="ECO:0000313" key="2">
    <source>
        <dbReference type="EMBL" id="AKE39570.1"/>
    </source>
</evidence>
<accession>A0A0F6QXI2</accession>
<dbReference type="InterPro" id="IPR010982">
    <property type="entry name" value="Lambda_DNA-bd_dom_sf"/>
</dbReference>
<dbReference type="PATRIC" id="fig|161896.4.peg.1583"/>
<dbReference type="Proteomes" id="UP000033566">
    <property type="component" value="Chromosome"/>
</dbReference>
<dbReference type="SUPFAM" id="SSF47413">
    <property type="entry name" value="lambda repressor-like DNA-binding domains"/>
    <property type="match status" value="1"/>
</dbReference>
<dbReference type="RefSeq" id="WP_035105293.1">
    <property type="nucleotide sequence ID" value="NZ_CP011311.1"/>
</dbReference>
<dbReference type="HOGENOM" id="CLU_2218626_0_0_11"/>
<dbReference type="EMBL" id="CP011311">
    <property type="protein sequence ID" value="AKE39570.1"/>
    <property type="molecule type" value="Genomic_DNA"/>
</dbReference>
<sequence length="106" mass="11386">MTTDNTTRRGRATRPAPREVYPTWPHGTAEGPDELVRAFVSNLAAFVESQAEAGASQAELCRQAGVTKSVLTKVLHGDVWPDSLTVAKFETLAGRRLWVGPKPAGA</sequence>